<evidence type="ECO:0000256" key="2">
    <source>
        <dbReference type="ARBA" id="ARBA00012534"/>
    </source>
</evidence>
<dbReference type="PROSITE" id="PS50123">
    <property type="entry name" value="CHER"/>
    <property type="match status" value="1"/>
</dbReference>
<evidence type="ECO:0000256" key="4">
    <source>
        <dbReference type="ARBA" id="ARBA00022679"/>
    </source>
</evidence>
<name>A0ABM9D9Z1_9BACT</name>
<evidence type="ECO:0000313" key="7">
    <source>
        <dbReference type="EMBL" id="CAH2031179.1"/>
    </source>
</evidence>
<dbReference type="EMBL" id="OW150024">
    <property type="protein sequence ID" value="CAH2031179.1"/>
    <property type="molecule type" value="Genomic_DNA"/>
</dbReference>
<dbReference type="InterPro" id="IPR029063">
    <property type="entry name" value="SAM-dependent_MTases_sf"/>
</dbReference>
<dbReference type="InterPro" id="IPR050903">
    <property type="entry name" value="Bact_Chemotaxis_MeTrfase"/>
</dbReference>
<comment type="catalytic activity">
    <reaction evidence="1">
        <text>L-glutamyl-[protein] + S-adenosyl-L-methionine = [protein]-L-glutamate 5-O-methyl ester + S-adenosyl-L-homocysteine</text>
        <dbReference type="Rhea" id="RHEA:24452"/>
        <dbReference type="Rhea" id="RHEA-COMP:10208"/>
        <dbReference type="Rhea" id="RHEA-COMP:10311"/>
        <dbReference type="ChEBI" id="CHEBI:29973"/>
        <dbReference type="ChEBI" id="CHEBI:57856"/>
        <dbReference type="ChEBI" id="CHEBI:59789"/>
        <dbReference type="ChEBI" id="CHEBI:82795"/>
        <dbReference type="EC" id="2.1.1.80"/>
    </reaction>
</comment>
<dbReference type="PANTHER" id="PTHR24422:SF10">
    <property type="entry name" value="CHEMOTAXIS PROTEIN METHYLTRANSFERASE 2"/>
    <property type="match status" value="1"/>
</dbReference>
<dbReference type="CDD" id="cd02440">
    <property type="entry name" value="AdoMet_MTases"/>
    <property type="match status" value="1"/>
</dbReference>
<proteinExistence type="predicted"/>
<dbReference type="Pfam" id="PF01739">
    <property type="entry name" value="CheR"/>
    <property type="match status" value="1"/>
</dbReference>
<dbReference type="InterPro" id="IPR026024">
    <property type="entry name" value="Chemotaxis_MeTrfase_CheR"/>
</dbReference>
<gene>
    <name evidence="7" type="ORF">GEAMG1_1349</name>
</gene>
<evidence type="ECO:0000256" key="1">
    <source>
        <dbReference type="ARBA" id="ARBA00001541"/>
    </source>
</evidence>
<accession>A0ABM9D9Z1</accession>
<keyword evidence="5" id="KW-0949">S-adenosyl-L-methionine</keyword>
<keyword evidence="4 7" id="KW-0808">Transferase</keyword>
<keyword evidence="8" id="KW-1185">Reference proteome</keyword>
<dbReference type="Pfam" id="PF03705">
    <property type="entry name" value="CheR_N"/>
    <property type="match status" value="1"/>
</dbReference>
<protein>
    <recommendedName>
        <fullName evidence="2">protein-glutamate O-methyltransferase</fullName>
        <ecNumber evidence="2">2.1.1.80</ecNumber>
    </recommendedName>
</protein>
<reference evidence="7 8" key="1">
    <citation type="submission" date="2022-03" db="EMBL/GenBank/DDBJ databases">
        <authorList>
            <person name="Koch H."/>
        </authorList>
    </citation>
    <scope>NUCLEOTIDE SEQUENCE [LARGE SCALE GENOMIC DNA]</scope>
    <source>
        <strain evidence="7 8">G1</strain>
    </source>
</reference>
<dbReference type="SMART" id="SM00138">
    <property type="entry name" value="MeTrc"/>
    <property type="match status" value="1"/>
</dbReference>
<feature type="domain" description="CheR-type methyltransferase" evidence="6">
    <location>
        <begin position="1"/>
        <end position="276"/>
    </location>
</feature>
<dbReference type="PRINTS" id="PR00996">
    <property type="entry name" value="CHERMTFRASE"/>
</dbReference>
<evidence type="ECO:0000313" key="8">
    <source>
        <dbReference type="Proteomes" id="UP001295463"/>
    </source>
</evidence>
<dbReference type="InterPro" id="IPR022641">
    <property type="entry name" value="CheR_N"/>
</dbReference>
<dbReference type="InterPro" id="IPR036804">
    <property type="entry name" value="CheR_N_sf"/>
</dbReference>
<dbReference type="InterPro" id="IPR000780">
    <property type="entry name" value="CheR_MeTrfase"/>
</dbReference>
<dbReference type="PANTHER" id="PTHR24422">
    <property type="entry name" value="CHEMOTAXIS PROTEIN METHYLTRANSFERASE"/>
    <property type="match status" value="1"/>
</dbReference>
<dbReference type="SUPFAM" id="SSF53335">
    <property type="entry name" value="S-adenosyl-L-methionine-dependent methyltransferases"/>
    <property type="match status" value="1"/>
</dbReference>
<dbReference type="InterPro" id="IPR022642">
    <property type="entry name" value="CheR_C"/>
</dbReference>
<dbReference type="Proteomes" id="UP001295463">
    <property type="component" value="Chromosome"/>
</dbReference>
<evidence type="ECO:0000259" key="6">
    <source>
        <dbReference type="PROSITE" id="PS50123"/>
    </source>
</evidence>
<dbReference type="GO" id="GO:0032259">
    <property type="term" value="P:methylation"/>
    <property type="evidence" value="ECO:0007669"/>
    <property type="project" value="UniProtKB-KW"/>
</dbReference>
<evidence type="ECO:0000256" key="3">
    <source>
        <dbReference type="ARBA" id="ARBA00022603"/>
    </source>
</evidence>
<dbReference type="GO" id="GO:0008983">
    <property type="term" value="F:protein-glutamate O-methyltransferase activity"/>
    <property type="evidence" value="ECO:0007669"/>
    <property type="project" value="UniProtKB-EC"/>
</dbReference>
<keyword evidence="3 7" id="KW-0489">Methyltransferase</keyword>
<dbReference type="PIRSF" id="PIRSF000410">
    <property type="entry name" value="CheR"/>
    <property type="match status" value="1"/>
</dbReference>
<organism evidence="7 8">
    <name type="scientific">Trichlorobacter ammonificans</name>
    <dbReference type="NCBI Taxonomy" id="2916410"/>
    <lineage>
        <taxon>Bacteria</taxon>
        <taxon>Pseudomonadati</taxon>
        <taxon>Thermodesulfobacteriota</taxon>
        <taxon>Desulfuromonadia</taxon>
        <taxon>Geobacterales</taxon>
        <taxon>Geobacteraceae</taxon>
        <taxon>Trichlorobacter</taxon>
    </lineage>
</organism>
<evidence type="ECO:0000256" key="5">
    <source>
        <dbReference type="ARBA" id="ARBA00022691"/>
    </source>
</evidence>
<dbReference type="Gene3D" id="3.40.50.150">
    <property type="entry name" value="Vaccinia Virus protein VP39"/>
    <property type="match status" value="1"/>
</dbReference>
<dbReference type="SUPFAM" id="SSF47757">
    <property type="entry name" value="Chemotaxis receptor methyltransferase CheR, N-terminal domain"/>
    <property type="match status" value="1"/>
</dbReference>
<dbReference type="EC" id="2.1.1.80" evidence="2"/>
<dbReference type="Gene3D" id="1.10.155.10">
    <property type="entry name" value="Chemotaxis receptor methyltransferase CheR, N-terminal domain"/>
    <property type="match status" value="1"/>
</dbReference>
<sequence length="280" mass="32998">MTEEEFLLLRDLVYDHCGLWFDSHNSYLLEKRLTRRLVVHNFSTFLEYYQFLKLSRKRTQELDEIMDILTTNETYFFREAFQLKAFSEEIVPELRNSKEKAGTSRTLRIWSAGCSSGEEPYTIAMLLLELPFMRDWKVEIVGTDISQRVLQQARRGVYGQSSFRTTDDYFTRQYFVRQDDGFRISDRVRELVTISHLNLLDQNRIGMLGNFDVVFCRNVIIYFDPAAKKQVVESFHQVLNQGGYLLLGHSESLMNVTTKFMLRHFKNDMVYQKPVNGGVL</sequence>